<feature type="transmembrane region" description="Helical" evidence="1">
    <location>
        <begin position="59"/>
        <end position="82"/>
    </location>
</feature>
<feature type="transmembrane region" description="Helical" evidence="1">
    <location>
        <begin position="89"/>
        <end position="111"/>
    </location>
</feature>
<comment type="caution">
    <text evidence="2">The sequence shown here is derived from an EMBL/GenBank/DDBJ whole genome shotgun (WGS) entry which is preliminary data.</text>
</comment>
<keyword evidence="1" id="KW-0472">Membrane</keyword>
<reference evidence="2 3" key="1">
    <citation type="journal article" date="2007" name="Int. J. Syst. Evol. Microbiol.">
        <title>Marixanthomonas ophiurae gen. nov., sp. nov., a marine bacterium of the family Flavobacteriaceae isolated from a deep-sea brittle star.</title>
        <authorList>
            <person name="Romanenko L.A."/>
            <person name="Uchino M."/>
            <person name="Frolova G.M."/>
            <person name="Mikhailov V.V."/>
        </authorList>
    </citation>
    <scope>NUCLEOTIDE SEQUENCE [LARGE SCALE GENOMIC DNA]</scope>
    <source>
        <strain evidence="2 3">KMM 3046</strain>
    </source>
</reference>
<protein>
    <submittedName>
        <fullName evidence="2">Uncharacterized protein</fullName>
    </submittedName>
</protein>
<proteinExistence type="predicted"/>
<gene>
    <name evidence="2" type="ORF">DZ858_10490</name>
</gene>
<dbReference type="OrthoDB" id="1160343at2"/>
<feature type="transmembrane region" description="Helical" evidence="1">
    <location>
        <begin position="123"/>
        <end position="143"/>
    </location>
</feature>
<dbReference type="AlphaFoldDB" id="A0A3E1Q6C6"/>
<evidence type="ECO:0000256" key="1">
    <source>
        <dbReference type="SAM" id="Phobius"/>
    </source>
</evidence>
<organism evidence="2 3">
    <name type="scientific">Marixanthomonas ophiurae</name>
    <dbReference type="NCBI Taxonomy" id="387659"/>
    <lineage>
        <taxon>Bacteria</taxon>
        <taxon>Pseudomonadati</taxon>
        <taxon>Bacteroidota</taxon>
        <taxon>Flavobacteriia</taxon>
        <taxon>Flavobacteriales</taxon>
        <taxon>Flavobacteriaceae</taxon>
        <taxon>Marixanthomonas</taxon>
    </lineage>
</organism>
<evidence type="ECO:0000313" key="3">
    <source>
        <dbReference type="Proteomes" id="UP000261082"/>
    </source>
</evidence>
<feature type="transmembrane region" description="Helical" evidence="1">
    <location>
        <begin position="155"/>
        <end position="173"/>
    </location>
</feature>
<keyword evidence="3" id="KW-1185">Reference proteome</keyword>
<keyword evidence="1" id="KW-0812">Transmembrane</keyword>
<dbReference type="RefSeq" id="WP_117159620.1">
    <property type="nucleotide sequence ID" value="NZ_QVID01000002.1"/>
</dbReference>
<keyword evidence="1" id="KW-1133">Transmembrane helix</keyword>
<sequence>MGKTDITFKYVLATFVAVLFTWLLHEFAHWCTAEALGYTAFMSLNGTSFATHENLTDLHHTLISAAGPIITLLQAVVVFLFLKYNRWNGYLYPLLFTAFYMRLLAGGMNAINPNDEGRIGQFLGWGTYTIPVLVSVFLLYLLYHITKQYSLSWKFQATTLLLIMAFSSLLILLDQFLGIQLL</sequence>
<name>A0A3E1Q6C6_9FLAO</name>
<dbReference type="Proteomes" id="UP000261082">
    <property type="component" value="Unassembled WGS sequence"/>
</dbReference>
<accession>A0A3E1Q6C6</accession>
<dbReference type="EMBL" id="QVID01000002">
    <property type="protein sequence ID" value="RFN57672.1"/>
    <property type="molecule type" value="Genomic_DNA"/>
</dbReference>
<evidence type="ECO:0000313" key="2">
    <source>
        <dbReference type="EMBL" id="RFN57672.1"/>
    </source>
</evidence>